<dbReference type="RefSeq" id="XP_012681033.2">
    <property type="nucleotide sequence ID" value="XM_012825579.3"/>
</dbReference>
<protein>
    <submittedName>
        <fullName evidence="4">Homologous recombination OB-fold protein</fullName>
    </submittedName>
</protein>
<feature type="compositionally biased region" description="Polar residues" evidence="1">
    <location>
        <begin position="34"/>
        <end position="62"/>
    </location>
</feature>
<dbReference type="Pfam" id="PF15072">
    <property type="entry name" value="HROB"/>
    <property type="match status" value="1"/>
</dbReference>
<sequence length="617" mass="65939">MACKWNVLFDVGEEFDEEDLLQADWTVPSAPATALQSSGLRGTSTSNASKQAIPATSVTTSENESDPVRPATHNVPGQTSVLGLRGFSAPKLPSVPVAGQFSSLSNMRNSIQTTGLTHQNSLPPVSGVHPQDDFDDWDVDLADLDENVAQIVPVPHVREPAPVPTSAPNSHWPCEDSVSPTKRMRPSACASGPTTPGSNLRGFNISTHTPEPLGRALSSRGPFTTPGPSPGPFRSPGVLPAPPRSQVIPRSASSFSSSPFPSPLTPRLGRPQPPGQAGSAMRQPMGHVRGGLFQAVSPCPSAHTSTPRSLHTPVLTNHLVQLVSASNKTPQRSGTDRARPKTRRFPGPAGLLPQQLSGKSLDDIVVSVPQTPAHGAVARLRTELPSSQAPDGEDFSGGAWATMKAAMRLDEKNPSCFLHSYSVAMVLRKAALKQLSKNKVPNMAVVLKSILHTHADAKAVFTDPTGEIQGTVHRRLFEDRQAELKTGAVLLLKQVGVFSPSHRNHYLNVTPNNLLRIYPPDGSLQPSTLLSQHAPGPVELWDEGSSRTVGGPVSQMDLHFEEEEEEEELGHSTSKAQEGPLDPTSHTNGPLLTNEAAWDTDDLDELLVEMPVETYSV</sequence>
<name>A0A6P3VTM4_CLUHA</name>
<accession>A0A6P3VTM4</accession>
<feature type="compositionally biased region" description="Polar residues" evidence="1">
    <location>
        <begin position="324"/>
        <end position="333"/>
    </location>
</feature>
<dbReference type="Proteomes" id="UP000515152">
    <property type="component" value="Chromosome 1"/>
</dbReference>
<dbReference type="InterPro" id="IPR058570">
    <property type="entry name" value="HROB_OB"/>
</dbReference>
<organism evidence="3 4">
    <name type="scientific">Clupea harengus</name>
    <name type="common">Atlantic herring</name>
    <dbReference type="NCBI Taxonomy" id="7950"/>
    <lineage>
        <taxon>Eukaryota</taxon>
        <taxon>Metazoa</taxon>
        <taxon>Chordata</taxon>
        <taxon>Craniata</taxon>
        <taxon>Vertebrata</taxon>
        <taxon>Euteleostomi</taxon>
        <taxon>Actinopterygii</taxon>
        <taxon>Neopterygii</taxon>
        <taxon>Teleostei</taxon>
        <taxon>Clupei</taxon>
        <taxon>Clupeiformes</taxon>
        <taxon>Clupeoidei</taxon>
        <taxon>Clupeidae</taxon>
        <taxon>Clupea</taxon>
    </lineage>
</organism>
<feature type="region of interest" description="Disordered" evidence="1">
    <location>
        <begin position="33"/>
        <end position="77"/>
    </location>
</feature>
<dbReference type="InterPro" id="IPR028045">
    <property type="entry name" value="HROB"/>
</dbReference>
<evidence type="ECO:0000259" key="2">
    <source>
        <dbReference type="Pfam" id="PF15072"/>
    </source>
</evidence>
<reference evidence="4" key="1">
    <citation type="submission" date="2025-08" db="UniProtKB">
        <authorList>
            <consortium name="RefSeq"/>
        </authorList>
    </citation>
    <scope>IDENTIFICATION</scope>
</reference>
<feature type="region of interest" description="Disordered" evidence="1">
    <location>
        <begin position="159"/>
        <end position="284"/>
    </location>
</feature>
<gene>
    <name evidence="4" type="primary">hrob</name>
</gene>
<evidence type="ECO:0000313" key="3">
    <source>
        <dbReference type="Proteomes" id="UP000515152"/>
    </source>
</evidence>
<dbReference type="OrthoDB" id="21443at2759"/>
<feature type="region of interest" description="Disordered" evidence="1">
    <location>
        <begin position="560"/>
        <end position="601"/>
    </location>
</feature>
<feature type="domain" description="Homologous recombination OB-fold protein OB-fold" evidence="2">
    <location>
        <begin position="438"/>
        <end position="521"/>
    </location>
</feature>
<proteinExistence type="predicted"/>
<evidence type="ECO:0000313" key="4">
    <source>
        <dbReference type="RefSeq" id="XP_012681033.2"/>
    </source>
</evidence>
<evidence type="ECO:0000256" key="1">
    <source>
        <dbReference type="SAM" id="MobiDB-lite"/>
    </source>
</evidence>
<feature type="compositionally biased region" description="Pro residues" evidence="1">
    <location>
        <begin position="225"/>
        <end position="243"/>
    </location>
</feature>
<dbReference type="GeneID" id="105898543"/>
<feature type="region of interest" description="Disordered" evidence="1">
    <location>
        <begin position="324"/>
        <end position="354"/>
    </location>
</feature>
<dbReference type="PANTHER" id="PTHR14523">
    <property type="entry name" value="UNCHARACTERIZED PROTEIN C17ORF53 HOMOLOG"/>
    <property type="match status" value="1"/>
</dbReference>
<keyword evidence="3" id="KW-1185">Reference proteome</keyword>
<dbReference type="KEGG" id="char:105898543"/>
<dbReference type="PANTHER" id="PTHR14523:SF1">
    <property type="entry name" value="HOMOLOGOUS RECOMBINATION OB-FOLD PROTEIN"/>
    <property type="match status" value="1"/>
</dbReference>
<dbReference type="AlphaFoldDB" id="A0A6P3VTM4"/>
<dbReference type="GO" id="GO:0000725">
    <property type="term" value="P:recombinational repair"/>
    <property type="evidence" value="ECO:0007669"/>
    <property type="project" value="InterPro"/>
</dbReference>
<dbReference type="CTD" id="78995"/>